<dbReference type="PANTHER" id="PTHR48104">
    <property type="entry name" value="METACASPASE-4"/>
    <property type="match status" value="1"/>
</dbReference>
<evidence type="ECO:0000313" key="4">
    <source>
        <dbReference type="Proteomes" id="UP000566819"/>
    </source>
</evidence>
<dbReference type="PANTHER" id="PTHR48104:SF30">
    <property type="entry name" value="METACASPASE-1"/>
    <property type="match status" value="1"/>
</dbReference>
<sequence>MDAQNISPDHYAILIGIDAYPENPLKGCVQDVRRMKEYLESAIDNVHIQTLTATEDFGKQRSTLPGDPMSRPTYENVISALQRVQSQAHPGDYIYIHFSGHGTHGEPYAEYSDNSTGDLALVLLDDKKEGGVNPLRGPILAFLLNALVRKGLVVTLVLDCCFSSTAYRRDDIRFLLCKPEQFSTELEKRSELATSTSDNRDISMRLNWLIDPDGYTIIAACGPDEEAREIKTPDDTKQGALSYFLRRTLDEPGGYGRHHRDIYKYLRALFKGSTVEQSPVLFGNANQGFFGPVTVQSDKNVIPIVRKQNRNLQLQAGEAHGVCSGDQFILFPFAPANPSLPSMDNSILTSITRAGALTSDLESVDTELIIQTGWLAKSLTQAALQRYPIRLASNLPNLDKLLATLNNNLLNARILTDGNSACFHIILNSKNEYEILDQFDQRVLNVPTISSTRSDIYHISDIMEHLAKFKLVKELTNGAPNPSFQASFDVRLIGVSGDVYTPGSLLNVQEREVFHLEVENKGARTLYVHIFNLGPFLEVESIDKGIYEAVPARLDGSHFLGILDRKLKTEVPSEMREKYDWCEDTLKVFVTSHPTSFDLFELPTLGGLVERNGFSSDRRKDNTDRIDSSSEMEAWAVLNFTVYLDTIVATEIDIYQRPNPQAEPHFNCNSSFQQSDGAVCFNGGLSYVYTDVKRDSVISSFVATEILHEFCTFKLPARSKMLQRSISHHLEYGIEKWANGILERDEETELGRK</sequence>
<evidence type="ECO:0000313" key="3">
    <source>
        <dbReference type="EMBL" id="KAF4637037.1"/>
    </source>
</evidence>
<dbReference type="Pfam" id="PF00656">
    <property type="entry name" value="Peptidase_C14"/>
    <property type="match status" value="1"/>
</dbReference>
<protein>
    <recommendedName>
        <fullName evidence="2">Peptidase C14 caspase domain-containing protein</fullName>
    </recommendedName>
</protein>
<dbReference type="InterPro" id="IPR050452">
    <property type="entry name" value="Metacaspase"/>
</dbReference>
<evidence type="ECO:0000259" key="2">
    <source>
        <dbReference type="Pfam" id="PF00656"/>
    </source>
</evidence>
<organism evidence="3 4">
    <name type="scientific">Cudoniella acicularis</name>
    <dbReference type="NCBI Taxonomy" id="354080"/>
    <lineage>
        <taxon>Eukaryota</taxon>
        <taxon>Fungi</taxon>
        <taxon>Dikarya</taxon>
        <taxon>Ascomycota</taxon>
        <taxon>Pezizomycotina</taxon>
        <taxon>Leotiomycetes</taxon>
        <taxon>Helotiales</taxon>
        <taxon>Tricladiaceae</taxon>
        <taxon>Cudoniella</taxon>
    </lineage>
</organism>
<proteinExistence type="inferred from homology"/>
<name>A0A8H4RW15_9HELO</name>
<dbReference type="GO" id="GO:0005737">
    <property type="term" value="C:cytoplasm"/>
    <property type="evidence" value="ECO:0007669"/>
    <property type="project" value="TreeGrafter"/>
</dbReference>
<comment type="similarity">
    <text evidence="1">Belongs to the peptidase C14B family.</text>
</comment>
<gene>
    <name evidence="3" type="ORF">G7Y89_g1035</name>
</gene>
<comment type="caution">
    <text evidence="3">The sequence shown here is derived from an EMBL/GenBank/DDBJ whole genome shotgun (WGS) entry which is preliminary data.</text>
</comment>
<dbReference type="AlphaFoldDB" id="A0A8H4RW15"/>
<dbReference type="GO" id="GO:0006508">
    <property type="term" value="P:proteolysis"/>
    <property type="evidence" value="ECO:0007669"/>
    <property type="project" value="InterPro"/>
</dbReference>
<dbReference type="OrthoDB" id="3223806at2759"/>
<feature type="domain" description="Peptidase C14 caspase" evidence="2">
    <location>
        <begin position="11"/>
        <end position="282"/>
    </location>
</feature>
<keyword evidence="4" id="KW-1185">Reference proteome</keyword>
<dbReference type="Gene3D" id="3.40.50.1460">
    <property type="match status" value="1"/>
</dbReference>
<dbReference type="InterPro" id="IPR011600">
    <property type="entry name" value="Pept_C14_caspase"/>
</dbReference>
<dbReference type="EMBL" id="JAAMPI010000038">
    <property type="protein sequence ID" value="KAF4637037.1"/>
    <property type="molecule type" value="Genomic_DNA"/>
</dbReference>
<evidence type="ECO:0000256" key="1">
    <source>
        <dbReference type="ARBA" id="ARBA00009005"/>
    </source>
</evidence>
<reference evidence="3 4" key="1">
    <citation type="submission" date="2020-03" db="EMBL/GenBank/DDBJ databases">
        <title>Draft Genome Sequence of Cudoniella acicularis.</title>
        <authorList>
            <person name="Buettner E."/>
            <person name="Kellner H."/>
        </authorList>
    </citation>
    <scope>NUCLEOTIDE SEQUENCE [LARGE SCALE GENOMIC DNA]</scope>
    <source>
        <strain evidence="3 4">DSM 108380</strain>
    </source>
</reference>
<dbReference type="GO" id="GO:0004197">
    <property type="term" value="F:cysteine-type endopeptidase activity"/>
    <property type="evidence" value="ECO:0007669"/>
    <property type="project" value="InterPro"/>
</dbReference>
<dbReference type="Proteomes" id="UP000566819">
    <property type="component" value="Unassembled WGS sequence"/>
</dbReference>
<accession>A0A8H4RW15</accession>